<dbReference type="GO" id="GO:0051287">
    <property type="term" value="F:NAD binding"/>
    <property type="evidence" value="ECO:0007669"/>
    <property type="project" value="InterPro"/>
</dbReference>
<feature type="non-terminal residue" evidence="2">
    <location>
        <position position="72"/>
    </location>
</feature>
<dbReference type="GO" id="GO:0016616">
    <property type="term" value="F:oxidoreductase activity, acting on the CH-OH group of donors, NAD or NADP as acceptor"/>
    <property type="evidence" value="ECO:0007669"/>
    <property type="project" value="InterPro"/>
</dbReference>
<comment type="caution">
    <text evidence="2">The sequence shown here is derived from an EMBL/GenBank/DDBJ whole genome shotgun (WGS) entry which is preliminary data.</text>
</comment>
<dbReference type="Pfam" id="PF00389">
    <property type="entry name" value="2-Hacid_dh"/>
    <property type="match status" value="1"/>
</dbReference>
<evidence type="ECO:0000259" key="1">
    <source>
        <dbReference type="Pfam" id="PF00389"/>
    </source>
</evidence>
<dbReference type="SUPFAM" id="SSF52283">
    <property type="entry name" value="Formate/glycerate dehydrogenase catalytic domain-like"/>
    <property type="match status" value="1"/>
</dbReference>
<accession>A0AAV4TAQ9</accession>
<dbReference type="EMBL" id="BPLR01011002">
    <property type="protein sequence ID" value="GIY43663.1"/>
    <property type="molecule type" value="Genomic_DNA"/>
</dbReference>
<dbReference type="Proteomes" id="UP001054945">
    <property type="component" value="Unassembled WGS sequence"/>
</dbReference>
<proteinExistence type="predicted"/>
<dbReference type="InterPro" id="IPR006139">
    <property type="entry name" value="D-isomer_2_OHA_DH_cat_dom"/>
</dbReference>
<feature type="domain" description="D-isomer specific 2-hydroxyacid dehydrogenase catalytic" evidence="1">
    <location>
        <begin position="6"/>
        <end position="72"/>
    </location>
</feature>
<name>A0AAV4TAQ9_CAEEX</name>
<dbReference type="AlphaFoldDB" id="A0AAV4TAQ9"/>
<organism evidence="2 3">
    <name type="scientific">Caerostris extrusa</name>
    <name type="common">Bark spider</name>
    <name type="synonym">Caerostris bankana</name>
    <dbReference type="NCBI Taxonomy" id="172846"/>
    <lineage>
        <taxon>Eukaryota</taxon>
        <taxon>Metazoa</taxon>
        <taxon>Ecdysozoa</taxon>
        <taxon>Arthropoda</taxon>
        <taxon>Chelicerata</taxon>
        <taxon>Arachnida</taxon>
        <taxon>Araneae</taxon>
        <taxon>Araneomorphae</taxon>
        <taxon>Entelegynae</taxon>
        <taxon>Araneoidea</taxon>
        <taxon>Araneidae</taxon>
        <taxon>Caerostris</taxon>
    </lineage>
</organism>
<sequence>MIFLASDVEVYDEEKPIPREALLKGVAGKDALLCLLTDPIDKEVLDVAGPQLKVIATMSVGFDHIDLEECKK</sequence>
<evidence type="ECO:0000313" key="3">
    <source>
        <dbReference type="Proteomes" id="UP001054945"/>
    </source>
</evidence>
<gene>
    <name evidence="2" type="primary">GRHPR_5</name>
    <name evidence="2" type="ORF">CEXT_548201</name>
</gene>
<dbReference type="Gene3D" id="3.40.50.720">
    <property type="entry name" value="NAD(P)-binding Rossmann-like Domain"/>
    <property type="match status" value="1"/>
</dbReference>
<protein>
    <recommendedName>
        <fullName evidence="1">D-isomer specific 2-hydroxyacid dehydrogenase catalytic domain-containing protein</fullName>
    </recommendedName>
</protein>
<reference evidence="2 3" key="1">
    <citation type="submission" date="2021-06" db="EMBL/GenBank/DDBJ databases">
        <title>Caerostris extrusa draft genome.</title>
        <authorList>
            <person name="Kono N."/>
            <person name="Arakawa K."/>
        </authorList>
    </citation>
    <scope>NUCLEOTIDE SEQUENCE [LARGE SCALE GENOMIC DNA]</scope>
</reference>
<evidence type="ECO:0000313" key="2">
    <source>
        <dbReference type="EMBL" id="GIY43663.1"/>
    </source>
</evidence>
<keyword evidence="3" id="KW-1185">Reference proteome</keyword>